<sequence>MAYLNPPYTIIDSQSDLHPSLRSIVSAPPAATWFDEDRKHFVALKAASPSKAGSAESTSGSLDSSVLSGVFYSGSSAGYDAAEVVQYQAFGLPDDTDQSSVDPKQEESSFAHNRQSVLDVAKKAAKSARNALVTEILVDFHLPRELAIVQSSDDDNTSTKDDKTPSRRIPILAKFSEKIDGVRFLALQYTPTMLRIINVEHNQSEHTRDNDKHWTIDLSHSTNPVASAPEILHSSRDGKDRGLEIDTVVLGGGVVWCKGTNGTLNLILITTAAVLIYEMNISTKNMRKLRFYPHPPATSFWFESTSRVLIIGSYKSHSRGDSSFPGIVMEMKTVFFTENGAVETLPPFVVGSLRENYVNDLPVEDISDRDVTPKKDEVEEDDIISPSDLSLVCVHGDVYCVELGSLGCGRGIGLIKFDRANRCIHVRQHVSATRYLVLTTFARGFARGVLSFPLTLARCLQFQQSKQLRSEPIRAELTCVGVVDNLLCIFLRGPKYTVFLDIHALFSDDPREFKEVIKLHENDTRIYDGSVSFLAPSFFLRTDGDGLLYELKVDVHALLQAIPPTACIVPFLLRRNEPRHVLLHYIFDRLGALIKLKDSTTLKSWLGVIVEQYSKSEAAIQWDSESTDDLLLPLSLLSDLSHSEQIQIVVPGSCQNVLTQAEVLQFVLLKHAKLAIENPDTEYLELICHLSVQYLIDIERRCYHPCFALHGLVIALLLKQRHASELCSYLRGRETQWTQIRRMRQMNIYCLSQMYSDFPKVAITYAEMLFNTAISCSCERSQKRLISHATTILLGCNANASAVKCLLSAGHLEDAIAVCLKKHRSHKDCTRWEDTIKASDFFYFTVEKARLTESLGDRCKLFYHLHCFLRQMFPTEFIVESRKVNINRRTPTVRRASFTGDGETIVIEQSKLAHECKFPDDLFGGINNLLCMRLRLLFGYSSNMRQDA</sequence>
<comment type="caution">
    <text evidence="2">The sequence shown here is derived from an EMBL/GenBank/DDBJ whole genome shotgun (WGS) entry which is preliminary data.</text>
</comment>
<evidence type="ECO:0000256" key="1">
    <source>
        <dbReference type="SAM" id="MobiDB-lite"/>
    </source>
</evidence>
<evidence type="ECO:0000313" key="3">
    <source>
        <dbReference type="Proteomes" id="UP001516023"/>
    </source>
</evidence>
<accession>A0ABD3PJS4</accession>
<feature type="region of interest" description="Disordered" evidence="1">
    <location>
        <begin position="93"/>
        <end position="113"/>
    </location>
</feature>
<protein>
    <recommendedName>
        <fullName evidence="4">Mic1 domain-containing protein</fullName>
    </recommendedName>
</protein>
<evidence type="ECO:0000313" key="2">
    <source>
        <dbReference type="EMBL" id="KAL3787908.1"/>
    </source>
</evidence>
<dbReference type="InterPro" id="IPR040371">
    <property type="entry name" value="RMC1"/>
</dbReference>
<dbReference type="EMBL" id="JABMIG020000166">
    <property type="protein sequence ID" value="KAL3787908.1"/>
    <property type="molecule type" value="Genomic_DNA"/>
</dbReference>
<gene>
    <name evidence="2" type="ORF">HJC23_000150</name>
</gene>
<evidence type="ECO:0008006" key="4">
    <source>
        <dbReference type="Google" id="ProtNLM"/>
    </source>
</evidence>
<keyword evidence="3" id="KW-1185">Reference proteome</keyword>
<dbReference type="PANTHER" id="PTHR12897">
    <property type="entry name" value="COLON CANCER-ASSOCIATED PROTEIN MIC1"/>
    <property type="match status" value="1"/>
</dbReference>
<dbReference type="Proteomes" id="UP001516023">
    <property type="component" value="Unassembled WGS sequence"/>
</dbReference>
<dbReference type="PANTHER" id="PTHR12897:SF4">
    <property type="entry name" value="REGULATOR OF MON1-CCZ1 COMPLEX"/>
    <property type="match status" value="1"/>
</dbReference>
<dbReference type="AlphaFoldDB" id="A0ABD3PJS4"/>
<reference evidence="2 3" key="1">
    <citation type="journal article" date="2020" name="G3 (Bethesda)">
        <title>Improved Reference Genome for Cyclotella cryptica CCMP332, a Model for Cell Wall Morphogenesis, Salinity Adaptation, and Lipid Production in Diatoms (Bacillariophyta).</title>
        <authorList>
            <person name="Roberts W.R."/>
            <person name="Downey K.M."/>
            <person name="Ruck E.C."/>
            <person name="Traller J.C."/>
            <person name="Alverson A.J."/>
        </authorList>
    </citation>
    <scope>NUCLEOTIDE SEQUENCE [LARGE SCALE GENOMIC DNA]</scope>
    <source>
        <strain evidence="2 3">CCMP332</strain>
    </source>
</reference>
<proteinExistence type="predicted"/>
<name>A0ABD3PJS4_9STRA</name>
<organism evidence="2 3">
    <name type="scientific">Cyclotella cryptica</name>
    <dbReference type="NCBI Taxonomy" id="29204"/>
    <lineage>
        <taxon>Eukaryota</taxon>
        <taxon>Sar</taxon>
        <taxon>Stramenopiles</taxon>
        <taxon>Ochrophyta</taxon>
        <taxon>Bacillariophyta</taxon>
        <taxon>Coscinodiscophyceae</taxon>
        <taxon>Thalassiosirophycidae</taxon>
        <taxon>Stephanodiscales</taxon>
        <taxon>Stephanodiscaceae</taxon>
        <taxon>Cyclotella</taxon>
    </lineage>
</organism>